<dbReference type="AlphaFoldDB" id="A0A1M5VT99"/>
<dbReference type="EMBL" id="LT670817">
    <property type="protein sequence ID" value="SHH78153.1"/>
    <property type="molecule type" value="Genomic_DNA"/>
</dbReference>
<sequence length="80" mass="8575">MMKDGDDAGHCSSGLSARNYRGATAEDRAIYRKWMLGMLVFYSMLLLISGVVAVVIDTSPGLTRLTTLSVHSPAGSPRSN</sequence>
<dbReference type="OrthoDB" id="8236538at2"/>
<keyword evidence="1" id="KW-0812">Transmembrane</keyword>
<dbReference type="RefSeq" id="WP_154072595.1">
    <property type="nucleotide sequence ID" value="NZ_LT670817.1"/>
</dbReference>
<evidence type="ECO:0000256" key="1">
    <source>
        <dbReference type="SAM" id="Phobius"/>
    </source>
</evidence>
<protein>
    <submittedName>
        <fullName evidence="2">Uncharacterized protein</fullName>
    </submittedName>
</protein>
<feature type="transmembrane region" description="Helical" evidence="1">
    <location>
        <begin position="34"/>
        <end position="56"/>
    </location>
</feature>
<evidence type="ECO:0000313" key="3">
    <source>
        <dbReference type="Proteomes" id="UP000189796"/>
    </source>
</evidence>
<name>A0A1M5VT99_9BRAD</name>
<accession>A0A1M5VT99</accession>
<keyword evidence="1" id="KW-0472">Membrane</keyword>
<organism evidence="2 3">
    <name type="scientific">Bradyrhizobium erythrophlei</name>
    <dbReference type="NCBI Taxonomy" id="1437360"/>
    <lineage>
        <taxon>Bacteria</taxon>
        <taxon>Pseudomonadati</taxon>
        <taxon>Pseudomonadota</taxon>
        <taxon>Alphaproteobacteria</taxon>
        <taxon>Hyphomicrobiales</taxon>
        <taxon>Nitrobacteraceae</taxon>
        <taxon>Bradyrhizobium</taxon>
    </lineage>
</organism>
<gene>
    <name evidence="2" type="ORF">SAMN05443248_6145</name>
</gene>
<evidence type="ECO:0000313" key="2">
    <source>
        <dbReference type="EMBL" id="SHH78153.1"/>
    </source>
</evidence>
<reference evidence="2 3" key="1">
    <citation type="submission" date="2016-11" db="EMBL/GenBank/DDBJ databases">
        <authorList>
            <person name="Jaros S."/>
            <person name="Januszkiewicz K."/>
            <person name="Wedrychowicz H."/>
        </authorList>
    </citation>
    <scope>NUCLEOTIDE SEQUENCE [LARGE SCALE GENOMIC DNA]</scope>
    <source>
        <strain evidence="2 3">GAS138</strain>
    </source>
</reference>
<proteinExistence type="predicted"/>
<dbReference type="Proteomes" id="UP000189796">
    <property type="component" value="Chromosome I"/>
</dbReference>
<keyword evidence="1" id="KW-1133">Transmembrane helix</keyword>